<dbReference type="STRING" id="341036.SAMN05660649_00466"/>
<dbReference type="InterPro" id="IPR017896">
    <property type="entry name" value="4Fe4S_Fe-S-bd"/>
</dbReference>
<evidence type="ECO:0000256" key="3">
    <source>
        <dbReference type="ARBA" id="ARBA00022723"/>
    </source>
</evidence>
<dbReference type="Gene3D" id="3.40.50.11540">
    <property type="entry name" value="NADH-ubiquinone oxidoreductase 51kDa subunit"/>
    <property type="match status" value="1"/>
</dbReference>
<dbReference type="InterPro" id="IPR037207">
    <property type="entry name" value="Nuop51_4Fe4S-bd_sf"/>
</dbReference>
<dbReference type="SUPFAM" id="SSF142984">
    <property type="entry name" value="Nqo1 middle domain-like"/>
    <property type="match status" value="1"/>
</dbReference>
<dbReference type="GO" id="GO:0010181">
    <property type="term" value="F:FMN binding"/>
    <property type="evidence" value="ECO:0007669"/>
    <property type="project" value="InterPro"/>
</dbReference>
<dbReference type="Pfam" id="PF01257">
    <property type="entry name" value="2Fe-2S_thioredx"/>
    <property type="match status" value="1"/>
</dbReference>
<dbReference type="PROSITE" id="PS00198">
    <property type="entry name" value="4FE4S_FER_1"/>
    <property type="match status" value="1"/>
</dbReference>
<evidence type="ECO:0000259" key="6">
    <source>
        <dbReference type="PROSITE" id="PS51379"/>
    </source>
</evidence>
<dbReference type="EMBL" id="FOOX01000001">
    <property type="protein sequence ID" value="SFG01156.1"/>
    <property type="molecule type" value="Genomic_DNA"/>
</dbReference>
<feature type="domain" description="4Fe-4S ferredoxin-type" evidence="6">
    <location>
        <begin position="570"/>
        <end position="599"/>
    </location>
</feature>
<keyword evidence="3" id="KW-0479">Metal-binding</keyword>
<dbReference type="SMART" id="SM00928">
    <property type="entry name" value="NADH_4Fe-4S"/>
    <property type="match status" value="1"/>
</dbReference>
<dbReference type="Gene3D" id="6.10.250.1450">
    <property type="match status" value="1"/>
</dbReference>
<evidence type="ECO:0000256" key="1">
    <source>
        <dbReference type="ARBA" id="ARBA00007523"/>
    </source>
</evidence>
<dbReference type="InterPro" id="IPR001949">
    <property type="entry name" value="NADH-UbQ_OxRdtase_51kDa_CS"/>
</dbReference>
<organism evidence="7 8">
    <name type="scientific">Desulfotruncus arcticus DSM 17038</name>
    <dbReference type="NCBI Taxonomy" id="1121424"/>
    <lineage>
        <taxon>Bacteria</taxon>
        <taxon>Bacillati</taxon>
        <taxon>Bacillota</taxon>
        <taxon>Clostridia</taxon>
        <taxon>Eubacteriales</taxon>
        <taxon>Desulfallaceae</taxon>
        <taxon>Desulfotruncus</taxon>
    </lineage>
</organism>
<keyword evidence="5" id="KW-0411">Iron-sulfur</keyword>
<dbReference type="Pfam" id="PF10589">
    <property type="entry name" value="NADH_4Fe-4S"/>
    <property type="match status" value="1"/>
</dbReference>
<dbReference type="InterPro" id="IPR037225">
    <property type="entry name" value="Nuo51_FMN-bd_sf"/>
</dbReference>
<proteinExistence type="inferred from homology"/>
<evidence type="ECO:0000313" key="8">
    <source>
        <dbReference type="Proteomes" id="UP000199337"/>
    </source>
</evidence>
<evidence type="ECO:0000256" key="2">
    <source>
        <dbReference type="ARBA" id="ARBA00022485"/>
    </source>
</evidence>
<dbReference type="SUPFAM" id="SSF52833">
    <property type="entry name" value="Thioredoxin-like"/>
    <property type="match status" value="1"/>
</dbReference>
<dbReference type="PROSITE" id="PS00645">
    <property type="entry name" value="COMPLEX1_51K_2"/>
    <property type="match status" value="1"/>
</dbReference>
<dbReference type="Gene3D" id="3.10.20.600">
    <property type="match status" value="1"/>
</dbReference>
<dbReference type="PANTHER" id="PTHR43578:SF3">
    <property type="entry name" value="NADH-QUINONE OXIDOREDUCTASE SUBUNIT F"/>
    <property type="match status" value="1"/>
</dbReference>
<dbReference type="Pfam" id="PF13187">
    <property type="entry name" value="Fer4_9"/>
    <property type="match status" value="1"/>
</dbReference>
<dbReference type="PANTHER" id="PTHR43578">
    <property type="entry name" value="NADH-QUINONE OXIDOREDUCTASE SUBUNIT F"/>
    <property type="match status" value="1"/>
</dbReference>
<dbReference type="Gene3D" id="1.20.1440.230">
    <property type="entry name" value="NADH-ubiquinone oxidoreductase 51kDa subunit, iron-sulphur binding domain"/>
    <property type="match status" value="1"/>
</dbReference>
<dbReference type="InterPro" id="IPR017900">
    <property type="entry name" value="4Fe4S_Fe_S_CS"/>
</dbReference>
<gene>
    <name evidence="7" type="ORF">SAMN05660649_00466</name>
</gene>
<keyword evidence="8" id="KW-1185">Reference proteome</keyword>
<dbReference type="Proteomes" id="UP000199337">
    <property type="component" value="Unassembled WGS sequence"/>
</dbReference>
<dbReference type="GO" id="GO:0046872">
    <property type="term" value="F:metal ion binding"/>
    <property type="evidence" value="ECO:0007669"/>
    <property type="project" value="UniProtKB-KW"/>
</dbReference>
<sequence length="628" mass="68248">MINSLKDLESIRNSHLQDIKIRTGQLPASDKQSVKKHVLVCSGTGCTSSNSLDLLNELETQVSKNKLKNQVKVIKTGCFGFCKMGPIIAVHPGDVFYCLVEKEDIKEIVEKHLKEGIVVDRLLYKDEQTGDRIKQRSNIHFFQAQNRVVLRNCGLISPEDIAEYIAVDGYFALADVLMNKAPQDVIKLIEASGLRGRGGGGFPVGKKWSIAAAATGDKKYVVCNADEGDPGAFMDRSILEGDPHSVIEAMAIAGYCIGAQQGYIYIRAEYPIAIDRLEKAIDQARNNGLLGSNILDTGFGFDLDLRLGAGAFVCGEETALLRSAAGQRGEPRPRPPYPAQCGLWGMPTLLNNVETFANIPLILRYGPEWYSSMGTQGSKGTKVFSLAGKVNNTGLIEVPMGTTLRTIVFDIGGGIPQGREFKAVQTGGPSGGCIPAELLDTPIDYESLKEKGSMMGSGGLIVMDETDCMVDIARFYLHFSQDESCGQCTPCRVGTKRMLELLERITKGKGQMEDLETLEELGAEIKDASLCGLGMTAPNPVISTLHYFKDEYIAHIKDKKCPAGVCRALLDYTIDEDKCVSCGLCAKACVADAIIGEQKGRPYFIDRQKCLKCGSCEARCPKDAIYAS</sequence>
<dbReference type="SUPFAM" id="SSF54862">
    <property type="entry name" value="4Fe-4S ferredoxins"/>
    <property type="match status" value="1"/>
</dbReference>
<evidence type="ECO:0000313" key="7">
    <source>
        <dbReference type="EMBL" id="SFG01156.1"/>
    </source>
</evidence>
<dbReference type="GO" id="GO:0008137">
    <property type="term" value="F:NADH dehydrogenase (ubiquinone) activity"/>
    <property type="evidence" value="ECO:0007669"/>
    <property type="project" value="InterPro"/>
</dbReference>
<comment type="similarity">
    <text evidence="1">Belongs to the complex I 51 kDa subunit family.</text>
</comment>
<protein>
    <submittedName>
        <fullName evidence="7">NADH-quinone oxidoreductase subunit F</fullName>
    </submittedName>
</protein>
<dbReference type="InterPro" id="IPR019575">
    <property type="entry name" value="Nuop51_4Fe4S-bd"/>
</dbReference>
<reference evidence="8" key="1">
    <citation type="submission" date="2016-10" db="EMBL/GenBank/DDBJ databases">
        <authorList>
            <person name="Varghese N."/>
            <person name="Submissions S."/>
        </authorList>
    </citation>
    <scope>NUCLEOTIDE SEQUENCE [LARGE SCALE GENOMIC DNA]</scope>
    <source>
        <strain evidence="8">DSM 17038</strain>
    </source>
</reference>
<name>A0A1I2NI86_9FIRM</name>
<dbReference type="FunFam" id="3.40.50.11540:FF:000001">
    <property type="entry name" value="NADH dehydrogenase [ubiquinone] flavoprotein 1, mitochondrial"/>
    <property type="match status" value="1"/>
</dbReference>
<keyword evidence="4" id="KW-0408">Iron</keyword>
<dbReference type="AlphaFoldDB" id="A0A1I2NI86"/>
<dbReference type="FunFam" id="1.20.1440.230:FF:000001">
    <property type="entry name" value="Mitochondrial NADH dehydrogenase flavoprotein 1"/>
    <property type="match status" value="1"/>
</dbReference>
<feature type="domain" description="4Fe-4S ferredoxin-type" evidence="6">
    <location>
        <begin position="600"/>
        <end position="628"/>
    </location>
</feature>
<dbReference type="Gene3D" id="3.30.70.20">
    <property type="match status" value="1"/>
</dbReference>
<keyword evidence="2" id="KW-0004">4Fe-4S</keyword>
<dbReference type="PROSITE" id="PS51379">
    <property type="entry name" value="4FE4S_FER_2"/>
    <property type="match status" value="2"/>
</dbReference>
<dbReference type="InterPro" id="IPR036249">
    <property type="entry name" value="Thioredoxin-like_sf"/>
</dbReference>
<dbReference type="CDD" id="cd02980">
    <property type="entry name" value="TRX_Fd_family"/>
    <property type="match status" value="1"/>
</dbReference>
<evidence type="ECO:0000256" key="4">
    <source>
        <dbReference type="ARBA" id="ARBA00023004"/>
    </source>
</evidence>
<evidence type="ECO:0000256" key="5">
    <source>
        <dbReference type="ARBA" id="ARBA00023014"/>
    </source>
</evidence>
<accession>A0A1I2NI86</accession>
<dbReference type="SUPFAM" id="SSF142019">
    <property type="entry name" value="Nqo1 FMN-binding domain-like"/>
    <property type="match status" value="1"/>
</dbReference>
<dbReference type="GO" id="GO:0051539">
    <property type="term" value="F:4 iron, 4 sulfur cluster binding"/>
    <property type="evidence" value="ECO:0007669"/>
    <property type="project" value="UniProtKB-KW"/>
</dbReference>
<dbReference type="Gene3D" id="3.40.30.10">
    <property type="entry name" value="Glutaredoxin"/>
    <property type="match status" value="1"/>
</dbReference>
<dbReference type="InterPro" id="IPR011538">
    <property type="entry name" value="Nuo51_FMN-bd"/>
</dbReference>
<dbReference type="SUPFAM" id="SSF140490">
    <property type="entry name" value="Nqo1C-terminal domain-like"/>
    <property type="match status" value="1"/>
</dbReference>
<dbReference type="Pfam" id="PF01512">
    <property type="entry name" value="Complex1_51K"/>
    <property type="match status" value="1"/>
</dbReference>